<dbReference type="InParanoid" id="C8X608"/>
<dbReference type="STRING" id="479431.Namu_0349"/>
<dbReference type="Gene3D" id="3.40.630.30">
    <property type="match status" value="1"/>
</dbReference>
<dbReference type="SUPFAM" id="SSF55729">
    <property type="entry name" value="Acyl-CoA N-acyltransferases (Nat)"/>
    <property type="match status" value="1"/>
</dbReference>
<dbReference type="RefSeq" id="WP_012814254.1">
    <property type="nucleotide sequence ID" value="NC_013235.1"/>
</dbReference>
<evidence type="ECO:0000259" key="1">
    <source>
        <dbReference type="PROSITE" id="PS51186"/>
    </source>
</evidence>
<dbReference type="KEGG" id="nml:Namu_0349"/>
<dbReference type="OrthoDB" id="3239945at2"/>
<accession>C8X608</accession>
<keyword evidence="3" id="KW-1185">Reference proteome</keyword>
<keyword evidence="2" id="KW-0808">Transferase</keyword>
<protein>
    <submittedName>
        <fullName evidence="2">GCN5-related N-acetyltransferase</fullName>
    </submittedName>
</protein>
<dbReference type="AlphaFoldDB" id="C8X608"/>
<name>C8X608_NAKMY</name>
<reference evidence="2 3" key="2">
    <citation type="journal article" date="2010" name="Stand. Genomic Sci.">
        <title>Complete genome sequence of Nakamurella multipartita type strain (Y-104).</title>
        <authorList>
            <person name="Tice H."/>
            <person name="Mayilraj S."/>
            <person name="Sims D."/>
            <person name="Lapidus A."/>
            <person name="Nolan M."/>
            <person name="Lucas S."/>
            <person name="Glavina Del Rio T."/>
            <person name="Copeland A."/>
            <person name="Cheng J.F."/>
            <person name="Meincke L."/>
            <person name="Bruce D."/>
            <person name="Goodwin L."/>
            <person name="Pitluck S."/>
            <person name="Ivanova N."/>
            <person name="Mavromatis K."/>
            <person name="Ovchinnikova G."/>
            <person name="Pati A."/>
            <person name="Chen A."/>
            <person name="Palaniappan K."/>
            <person name="Land M."/>
            <person name="Hauser L."/>
            <person name="Chang Y.J."/>
            <person name="Jeffries C.D."/>
            <person name="Detter J.C."/>
            <person name="Brettin T."/>
            <person name="Rohde M."/>
            <person name="Goker M."/>
            <person name="Bristow J."/>
            <person name="Eisen J.A."/>
            <person name="Markowitz V."/>
            <person name="Hugenholtz P."/>
            <person name="Kyrpides N.C."/>
            <person name="Klenk H.P."/>
            <person name="Chen F."/>
        </authorList>
    </citation>
    <scope>NUCLEOTIDE SEQUENCE [LARGE SCALE GENOMIC DNA]</scope>
    <source>
        <strain evidence="3">ATCC 700099 / DSM 44233 / CIP 104796 / JCM 9543 / NBRC 105858 / Y-104</strain>
    </source>
</reference>
<dbReference type="GO" id="GO:0016747">
    <property type="term" value="F:acyltransferase activity, transferring groups other than amino-acyl groups"/>
    <property type="evidence" value="ECO:0007669"/>
    <property type="project" value="InterPro"/>
</dbReference>
<reference evidence="3" key="1">
    <citation type="submission" date="2009-09" db="EMBL/GenBank/DDBJ databases">
        <title>The complete genome of Nakamurella multipartita DSM 44233.</title>
        <authorList>
            <consortium name="US DOE Joint Genome Institute (JGI-PGF)"/>
            <person name="Lucas S."/>
            <person name="Copeland A."/>
            <person name="Lapidus A."/>
            <person name="Glavina del Rio T."/>
            <person name="Dalin E."/>
            <person name="Tice H."/>
            <person name="Bruce D."/>
            <person name="Goodwin L."/>
            <person name="Pitluck S."/>
            <person name="Kyrpides N."/>
            <person name="Mavromatis K."/>
            <person name="Ivanova N."/>
            <person name="Ovchinnikova G."/>
            <person name="Sims D."/>
            <person name="Meincke L."/>
            <person name="Brettin T."/>
            <person name="Detter J.C."/>
            <person name="Han C."/>
            <person name="Larimer F."/>
            <person name="Land M."/>
            <person name="Hauser L."/>
            <person name="Markowitz V."/>
            <person name="Cheng J.-F."/>
            <person name="Hugenholtz P."/>
            <person name="Woyke T."/>
            <person name="Wu D."/>
            <person name="Klenk H.-P."/>
            <person name="Eisen J.A."/>
        </authorList>
    </citation>
    <scope>NUCLEOTIDE SEQUENCE [LARGE SCALE GENOMIC DNA]</scope>
    <source>
        <strain evidence="3">ATCC 700099 / DSM 44233 / CIP 104796 / JCM 9543 / NBRC 105858 / Y-104</strain>
    </source>
</reference>
<dbReference type="InterPro" id="IPR000182">
    <property type="entry name" value="GNAT_dom"/>
</dbReference>
<gene>
    <name evidence="2" type="ordered locus">Namu_0349</name>
</gene>
<dbReference type="eggNOG" id="COG1247">
    <property type="taxonomic scope" value="Bacteria"/>
</dbReference>
<proteinExistence type="predicted"/>
<dbReference type="Proteomes" id="UP000002218">
    <property type="component" value="Chromosome"/>
</dbReference>
<sequence>MVDLDRADPDDADLDMADVGPDNLAALDRLFATERSTRHCWCMAFCRSGPAFAAGWYGGGNRRHFEAMAARGPMGVLAALNDEPVGWCACGPRARYRAAARGRSRPLTLIPRADDDQVWLVACLFVARDARGRVALPLIRAAVDLARRQGASAVEAWPVSSSTRRRPEWAHVGREATFTRLGFTIVGRPTPDRAIMRLDLSG</sequence>
<evidence type="ECO:0000313" key="3">
    <source>
        <dbReference type="Proteomes" id="UP000002218"/>
    </source>
</evidence>
<dbReference type="PROSITE" id="PS51186">
    <property type="entry name" value="GNAT"/>
    <property type="match status" value="1"/>
</dbReference>
<dbReference type="Pfam" id="PF00583">
    <property type="entry name" value="Acetyltransf_1"/>
    <property type="match status" value="1"/>
</dbReference>
<dbReference type="EMBL" id="CP001737">
    <property type="protein sequence ID" value="ACV76779.1"/>
    <property type="molecule type" value="Genomic_DNA"/>
</dbReference>
<dbReference type="CDD" id="cd04301">
    <property type="entry name" value="NAT_SF"/>
    <property type="match status" value="1"/>
</dbReference>
<dbReference type="HOGENOM" id="CLU_105867_0_0_11"/>
<feature type="domain" description="N-acetyltransferase" evidence="1">
    <location>
        <begin position="17"/>
        <end position="201"/>
    </location>
</feature>
<organism evidence="2 3">
    <name type="scientific">Nakamurella multipartita (strain ATCC 700099 / DSM 44233 / CIP 104796 / JCM 9543 / NBRC 105858 / Y-104)</name>
    <name type="common">Microsphaera multipartita</name>
    <dbReference type="NCBI Taxonomy" id="479431"/>
    <lineage>
        <taxon>Bacteria</taxon>
        <taxon>Bacillati</taxon>
        <taxon>Actinomycetota</taxon>
        <taxon>Actinomycetes</taxon>
        <taxon>Nakamurellales</taxon>
        <taxon>Nakamurellaceae</taxon>
        <taxon>Nakamurella</taxon>
    </lineage>
</organism>
<evidence type="ECO:0000313" key="2">
    <source>
        <dbReference type="EMBL" id="ACV76779.1"/>
    </source>
</evidence>
<dbReference type="InterPro" id="IPR016181">
    <property type="entry name" value="Acyl_CoA_acyltransferase"/>
</dbReference>